<evidence type="ECO:0000256" key="3">
    <source>
        <dbReference type="ARBA" id="ARBA00023015"/>
    </source>
</evidence>
<protein>
    <recommendedName>
        <fullName evidence="7">Zn(2)-C6 fungal-type domain-containing protein</fullName>
    </recommendedName>
</protein>
<feature type="domain" description="Zn(2)-C6 fungal-type" evidence="7">
    <location>
        <begin position="9"/>
        <end position="39"/>
    </location>
</feature>
<dbReference type="PANTHER" id="PTHR47338">
    <property type="entry name" value="ZN(II)2CYS6 TRANSCRIPTION FACTOR (EUROFUNG)-RELATED"/>
    <property type="match status" value="1"/>
</dbReference>
<dbReference type="GO" id="GO:0006351">
    <property type="term" value="P:DNA-templated transcription"/>
    <property type="evidence" value="ECO:0007669"/>
    <property type="project" value="InterPro"/>
</dbReference>
<reference evidence="8" key="2">
    <citation type="submission" date="2021-02" db="EMBL/GenBank/DDBJ databases">
        <title>Aspergillus puulaauensis MK2 genome sequence.</title>
        <authorList>
            <person name="Futagami T."/>
            <person name="Mori K."/>
            <person name="Kadooka C."/>
            <person name="Tanaka T."/>
        </authorList>
    </citation>
    <scope>NUCLEOTIDE SEQUENCE</scope>
    <source>
        <strain evidence="8">MK2</strain>
    </source>
</reference>
<dbReference type="GO" id="GO:0005634">
    <property type="term" value="C:nucleus"/>
    <property type="evidence" value="ECO:0007669"/>
    <property type="project" value="UniProtKB-SubCell"/>
</dbReference>
<keyword evidence="6" id="KW-0539">Nucleus</keyword>
<name>A0A7R8AIV3_9EURO</name>
<dbReference type="Pfam" id="PF00172">
    <property type="entry name" value="Zn_clus"/>
    <property type="match status" value="1"/>
</dbReference>
<dbReference type="PROSITE" id="PS50048">
    <property type="entry name" value="ZN2_CY6_FUNGAL_2"/>
    <property type="match status" value="1"/>
</dbReference>
<dbReference type="PROSITE" id="PS00463">
    <property type="entry name" value="ZN2_CY6_FUNGAL_1"/>
    <property type="match status" value="1"/>
</dbReference>
<evidence type="ECO:0000256" key="2">
    <source>
        <dbReference type="ARBA" id="ARBA00022723"/>
    </source>
</evidence>
<accession>A0A7R8AIV3</accession>
<evidence type="ECO:0000313" key="8">
    <source>
        <dbReference type="EMBL" id="BCS19872.1"/>
    </source>
</evidence>
<evidence type="ECO:0000256" key="4">
    <source>
        <dbReference type="ARBA" id="ARBA00023125"/>
    </source>
</evidence>
<organism evidence="8 9">
    <name type="scientific">Aspergillus puulaauensis</name>
    <dbReference type="NCBI Taxonomy" id="1220207"/>
    <lineage>
        <taxon>Eukaryota</taxon>
        <taxon>Fungi</taxon>
        <taxon>Dikarya</taxon>
        <taxon>Ascomycota</taxon>
        <taxon>Pezizomycotina</taxon>
        <taxon>Eurotiomycetes</taxon>
        <taxon>Eurotiomycetidae</taxon>
        <taxon>Eurotiales</taxon>
        <taxon>Aspergillaceae</taxon>
        <taxon>Aspergillus</taxon>
    </lineage>
</organism>
<evidence type="ECO:0000313" key="9">
    <source>
        <dbReference type="Proteomes" id="UP000654913"/>
    </source>
</evidence>
<evidence type="ECO:0000256" key="1">
    <source>
        <dbReference type="ARBA" id="ARBA00004123"/>
    </source>
</evidence>
<proteinExistence type="predicted"/>
<dbReference type="Proteomes" id="UP000654913">
    <property type="component" value="Chromosome 2"/>
</dbReference>
<keyword evidence="4" id="KW-0238">DNA-binding</keyword>
<dbReference type="InterPro" id="IPR007219">
    <property type="entry name" value="XnlR_reg_dom"/>
</dbReference>
<evidence type="ECO:0000256" key="6">
    <source>
        <dbReference type="ARBA" id="ARBA00023242"/>
    </source>
</evidence>
<sequence>MQSTRSLNACIACSSHKRKCDRLIPVCRRCALRNLPCQYGGPGAMQNISLRSSQTVPNSLEPASRWCSPYYFHQFATRARGADELDDCLTSCLFVKLRQFNIDLDRAITRYVQCVHPWLPMIHPIFLRQRVASLRDAPCAESASLALHVLLITPPEPTSIIPDNRLPSLYNECKSIFSLMQVSRPDRLATIQSGLLLSIYERGIGHFPGSYTTLASCASLGVVNGLRQSHTYTSIFDEEKRRVWWAIYLLDRLFYHSDETIDRTFLIQNAQLGDELPADDDLWSRTSDLGPWTPDIPRLSSDALGRKVGCFALQVQAVYFLDMVLQSTKSQLATPAGLSELDTHKLDVLIRRVTMDTINAFDKDWETLYRAVVIFLLALMELHKGMLMTPSNNASSPASRSESASTATATIEMTLNILHDIVRMDDVLKVQRMPLAAVVLLQKAGSMACWLQINHGRRVEALQPVIESLERASRRWVVAGEIASQLRITS</sequence>
<dbReference type="CDD" id="cd12148">
    <property type="entry name" value="fungal_TF_MHR"/>
    <property type="match status" value="1"/>
</dbReference>
<gene>
    <name evidence="8" type="ORF">APUU_20304S</name>
</gene>
<dbReference type="Gene3D" id="4.10.240.10">
    <property type="entry name" value="Zn(2)-C6 fungal-type DNA-binding domain"/>
    <property type="match status" value="1"/>
</dbReference>
<dbReference type="GO" id="GO:0008270">
    <property type="term" value="F:zinc ion binding"/>
    <property type="evidence" value="ECO:0007669"/>
    <property type="project" value="InterPro"/>
</dbReference>
<dbReference type="InterPro" id="IPR001138">
    <property type="entry name" value="Zn2Cys6_DnaBD"/>
</dbReference>
<comment type="subcellular location">
    <subcellularLocation>
        <location evidence="1">Nucleus</location>
    </subcellularLocation>
</comment>
<keyword evidence="2" id="KW-0479">Metal-binding</keyword>
<dbReference type="KEGG" id="apuu:APUU_20304S"/>
<evidence type="ECO:0000259" key="7">
    <source>
        <dbReference type="PROSITE" id="PS50048"/>
    </source>
</evidence>
<dbReference type="Pfam" id="PF04082">
    <property type="entry name" value="Fungal_trans"/>
    <property type="match status" value="1"/>
</dbReference>
<dbReference type="EMBL" id="AP024444">
    <property type="protein sequence ID" value="BCS19872.1"/>
    <property type="molecule type" value="Genomic_DNA"/>
</dbReference>
<dbReference type="RefSeq" id="XP_041552066.1">
    <property type="nucleotide sequence ID" value="XM_041698931.1"/>
</dbReference>
<dbReference type="GO" id="GO:0003677">
    <property type="term" value="F:DNA binding"/>
    <property type="evidence" value="ECO:0007669"/>
    <property type="project" value="UniProtKB-KW"/>
</dbReference>
<evidence type="ECO:0000256" key="5">
    <source>
        <dbReference type="ARBA" id="ARBA00023163"/>
    </source>
</evidence>
<reference evidence="8" key="1">
    <citation type="submission" date="2021-01" db="EMBL/GenBank/DDBJ databases">
        <authorList>
            <consortium name="Aspergillus puulaauensis MK2 genome sequencing consortium"/>
            <person name="Kazuki M."/>
            <person name="Futagami T."/>
        </authorList>
    </citation>
    <scope>NUCLEOTIDE SEQUENCE</scope>
    <source>
        <strain evidence="8">MK2</strain>
    </source>
</reference>
<dbReference type="InterPro" id="IPR050815">
    <property type="entry name" value="TF_fung"/>
</dbReference>
<dbReference type="OrthoDB" id="3862662at2759"/>
<dbReference type="GO" id="GO:0000981">
    <property type="term" value="F:DNA-binding transcription factor activity, RNA polymerase II-specific"/>
    <property type="evidence" value="ECO:0007669"/>
    <property type="project" value="InterPro"/>
</dbReference>
<dbReference type="CDD" id="cd00067">
    <property type="entry name" value="GAL4"/>
    <property type="match status" value="1"/>
</dbReference>
<dbReference type="PANTHER" id="PTHR47338:SF20">
    <property type="entry name" value="ZN(II)2CYS6 TRANSCRIPTION FACTOR (EUROFUNG)"/>
    <property type="match status" value="1"/>
</dbReference>
<keyword evidence="3" id="KW-0805">Transcription regulation</keyword>
<dbReference type="InterPro" id="IPR036864">
    <property type="entry name" value="Zn2-C6_fun-type_DNA-bd_sf"/>
</dbReference>
<keyword evidence="5" id="KW-0804">Transcription</keyword>
<dbReference type="SUPFAM" id="SSF57701">
    <property type="entry name" value="Zn2/Cys6 DNA-binding domain"/>
    <property type="match status" value="1"/>
</dbReference>
<dbReference type="GeneID" id="64969877"/>
<dbReference type="AlphaFoldDB" id="A0A7R8AIV3"/>
<dbReference type="SMART" id="SM00066">
    <property type="entry name" value="GAL4"/>
    <property type="match status" value="1"/>
</dbReference>
<keyword evidence="9" id="KW-1185">Reference proteome</keyword>